<reference evidence="1" key="2">
    <citation type="submission" date="2021-04" db="EMBL/GenBank/DDBJ databases">
        <authorList>
            <person name="Podell S."/>
        </authorList>
    </citation>
    <scope>NUCLEOTIDE SEQUENCE</scope>
    <source>
        <strain evidence="1">Hildebrandi</strain>
    </source>
</reference>
<name>A0A9K3LYR6_9STRA</name>
<evidence type="ECO:0000313" key="2">
    <source>
        <dbReference type="Proteomes" id="UP000693970"/>
    </source>
</evidence>
<evidence type="ECO:0000313" key="1">
    <source>
        <dbReference type="EMBL" id="KAG7369061.1"/>
    </source>
</evidence>
<evidence type="ECO:0008006" key="3">
    <source>
        <dbReference type="Google" id="ProtNLM"/>
    </source>
</evidence>
<reference evidence="1" key="1">
    <citation type="journal article" date="2021" name="Sci. Rep.">
        <title>Diploid genomic architecture of Nitzschia inconspicua, an elite biomass production diatom.</title>
        <authorList>
            <person name="Oliver A."/>
            <person name="Podell S."/>
            <person name="Pinowska A."/>
            <person name="Traller J.C."/>
            <person name="Smith S.R."/>
            <person name="McClure R."/>
            <person name="Beliaev A."/>
            <person name="Bohutskyi P."/>
            <person name="Hill E.A."/>
            <person name="Rabines A."/>
            <person name="Zheng H."/>
            <person name="Allen L.Z."/>
            <person name="Kuo A."/>
            <person name="Grigoriev I.V."/>
            <person name="Allen A.E."/>
            <person name="Hazlebeck D."/>
            <person name="Allen E.E."/>
        </authorList>
    </citation>
    <scope>NUCLEOTIDE SEQUENCE</scope>
    <source>
        <strain evidence="1">Hildebrandi</strain>
    </source>
</reference>
<dbReference type="OrthoDB" id="2112066at2759"/>
<dbReference type="EMBL" id="JAGRRH010000006">
    <property type="protein sequence ID" value="KAG7369061.1"/>
    <property type="molecule type" value="Genomic_DNA"/>
</dbReference>
<accession>A0A9K3LYR6</accession>
<dbReference type="Proteomes" id="UP000693970">
    <property type="component" value="Unassembled WGS sequence"/>
</dbReference>
<protein>
    <recommendedName>
        <fullName evidence="3">Endonuclease/exonuclease/phosphatase domain-containing protein</fullName>
    </recommendedName>
</protein>
<gene>
    <name evidence="1" type="ORF">IV203_031804</name>
</gene>
<organism evidence="1 2">
    <name type="scientific">Nitzschia inconspicua</name>
    <dbReference type="NCBI Taxonomy" id="303405"/>
    <lineage>
        <taxon>Eukaryota</taxon>
        <taxon>Sar</taxon>
        <taxon>Stramenopiles</taxon>
        <taxon>Ochrophyta</taxon>
        <taxon>Bacillariophyta</taxon>
        <taxon>Bacillariophyceae</taxon>
        <taxon>Bacillariophycidae</taxon>
        <taxon>Bacillariales</taxon>
        <taxon>Bacillariaceae</taxon>
        <taxon>Nitzschia</taxon>
    </lineage>
</organism>
<keyword evidence="2" id="KW-1185">Reference proteome</keyword>
<proteinExistence type="predicted"/>
<sequence length="310" mass="35561">MTSSAAGAAKYSVLKLVSFNTYLISRPFNQSRETNPQLRAIKIRNNFLRFHEDGRNRIDLMFCQEVWGAGLAELTKNIDLSVPPQRSPLTVFSSVPFGVEVVNTLYLRWMQTGGLFDFTSPKLSCRYRHKRTFTKSRSKSLKGVEATLWDVPKWGNHRRLLVFNTHLDPWHIENRNEQVHEIINFVGGTIAAIEKEDKTYQLEDWKNTGVLVLGDFNIKANSVEYLDTLLSNLGWVDYFHGVTCQTYAIENSLACYPEDCGRIDYIFGLERYGSKYTFLPLLAVSRSIRKEPVGEESSDHYALEIEFIPA</sequence>
<dbReference type="AlphaFoldDB" id="A0A9K3LYR6"/>
<comment type="caution">
    <text evidence="1">The sequence shown here is derived from an EMBL/GenBank/DDBJ whole genome shotgun (WGS) entry which is preliminary data.</text>
</comment>